<dbReference type="PANTHER" id="PTHR15217:SF0">
    <property type="entry name" value="PRE-MRNA-SPLICING REGULATOR WTAP"/>
    <property type="match status" value="1"/>
</dbReference>
<dbReference type="GO" id="GO:0008380">
    <property type="term" value="P:RNA splicing"/>
    <property type="evidence" value="ECO:0007669"/>
    <property type="project" value="UniProtKB-KW"/>
</dbReference>
<dbReference type="PANTHER" id="PTHR15217">
    <property type="entry name" value="WILMS' TUMOR 1-ASSOCIATING PROTEIN"/>
    <property type="match status" value="1"/>
</dbReference>
<evidence type="ECO:0000313" key="9">
    <source>
        <dbReference type="Proteomes" id="UP000324897"/>
    </source>
</evidence>
<name>A0A5J9T1X6_9POAL</name>
<organism evidence="8 9">
    <name type="scientific">Eragrostis curvula</name>
    <name type="common">weeping love grass</name>
    <dbReference type="NCBI Taxonomy" id="38414"/>
    <lineage>
        <taxon>Eukaryota</taxon>
        <taxon>Viridiplantae</taxon>
        <taxon>Streptophyta</taxon>
        <taxon>Embryophyta</taxon>
        <taxon>Tracheophyta</taxon>
        <taxon>Spermatophyta</taxon>
        <taxon>Magnoliopsida</taxon>
        <taxon>Liliopsida</taxon>
        <taxon>Poales</taxon>
        <taxon>Poaceae</taxon>
        <taxon>PACMAD clade</taxon>
        <taxon>Chloridoideae</taxon>
        <taxon>Eragrostideae</taxon>
        <taxon>Eragrostidinae</taxon>
        <taxon>Eragrostis</taxon>
    </lineage>
</organism>
<dbReference type="GO" id="GO:0006397">
    <property type="term" value="P:mRNA processing"/>
    <property type="evidence" value="ECO:0007669"/>
    <property type="project" value="UniProtKB-KW"/>
</dbReference>
<dbReference type="GO" id="GO:0005634">
    <property type="term" value="C:nucleus"/>
    <property type="evidence" value="ECO:0007669"/>
    <property type="project" value="UniProtKB-SubCell"/>
</dbReference>
<evidence type="ECO:0000256" key="7">
    <source>
        <dbReference type="SAM" id="MobiDB-lite"/>
    </source>
</evidence>
<sequence>MNTDAGEKRPFGDLDDDDDDVFASKKAKTKLEESAPGAATGMILSLRESLQDCKQSLASCQVELEAAKSEIQKWHLAFQNIPALPAGSSPDPVSVISYLNNLKSSEESLKEQLEKAKKREAAFIVTFAKREQEIADLKVHLDTSCSRRSFLVPYTRANRLLFLFVCVYVNLQSAVRDLKTQLRPPSMQTRKLLLDPAIHEEFTRLKNLVEEKEKKIKELQDNVAAVNFTPSSKLGKMLMAKCRTLQEENEEIGAMASEGKIHELGMKIAVLKSQNNELRNQFNVLYKHVDGVTNDVERSNEMVAILQEELEAKDSELRRLKEMLSQKEAAEDRADEEGDQAVNDLNTASDPQPVKMES</sequence>
<accession>A0A5J9T1X6</accession>
<keyword evidence="3" id="KW-0507">mRNA processing</keyword>
<comment type="caution">
    <text evidence="8">The sequence shown here is derived from an EMBL/GenBank/DDBJ whole genome shotgun (WGS) entry which is preliminary data.</text>
</comment>
<feature type="coiled-coil region" evidence="6">
    <location>
        <begin position="202"/>
        <end position="229"/>
    </location>
</feature>
<dbReference type="GO" id="GO:0016556">
    <property type="term" value="P:mRNA modification"/>
    <property type="evidence" value="ECO:0007669"/>
    <property type="project" value="InterPro"/>
</dbReference>
<protein>
    <recommendedName>
        <fullName evidence="10">FKBP12-interacting protein of 37 kDa</fullName>
    </recommendedName>
</protein>
<feature type="region of interest" description="Disordered" evidence="7">
    <location>
        <begin position="1"/>
        <end position="20"/>
    </location>
</feature>
<evidence type="ECO:0008006" key="10">
    <source>
        <dbReference type="Google" id="ProtNLM"/>
    </source>
</evidence>
<dbReference type="InterPro" id="IPR033757">
    <property type="entry name" value="WTAP"/>
</dbReference>
<gene>
    <name evidence="8" type="ORF">EJB05_47996</name>
</gene>
<dbReference type="Proteomes" id="UP000324897">
    <property type="component" value="Unassembled WGS sequence"/>
</dbReference>
<keyword evidence="4" id="KW-0508">mRNA splicing</keyword>
<evidence type="ECO:0000256" key="2">
    <source>
        <dbReference type="ARBA" id="ARBA00010313"/>
    </source>
</evidence>
<proteinExistence type="inferred from homology"/>
<feature type="region of interest" description="Disordered" evidence="7">
    <location>
        <begin position="324"/>
        <end position="358"/>
    </location>
</feature>
<evidence type="ECO:0000256" key="6">
    <source>
        <dbReference type="SAM" id="Coils"/>
    </source>
</evidence>
<dbReference type="EMBL" id="RWGY01000051">
    <property type="protein sequence ID" value="TVU04858.1"/>
    <property type="molecule type" value="Genomic_DNA"/>
</dbReference>
<keyword evidence="9" id="KW-1185">Reference proteome</keyword>
<comment type="subcellular location">
    <subcellularLocation>
        <location evidence="1">Nucleus</location>
    </subcellularLocation>
</comment>
<dbReference type="GO" id="GO:0000381">
    <property type="term" value="P:regulation of alternative mRNA splicing, via spliceosome"/>
    <property type="evidence" value="ECO:0007669"/>
    <property type="project" value="InterPro"/>
</dbReference>
<reference evidence="8 9" key="1">
    <citation type="journal article" date="2019" name="Sci. Rep.">
        <title>A high-quality genome of Eragrostis curvula grass provides insights into Poaceae evolution and supports new strategies to enhance forage quality.</title>
        <authorList>
            <person name="Carballo J."/>
            <person name="Santos B.A.C.M."/>
            <person name="Zappacosta D."/>
            <person name="Garbus I."/>
            <person name="Selva J.P."/>
            <person name="Gallo C.A."/>
            <person name="Diaz A."/>
            <person name="Albertini E."/>
            <person name="Caccamo M."/>
            <person name="Echenique V."/>
        </authorList>
    </citation>
    <scope>NUCLEOTIDE SEQUENCE [LARGE SCALE GENOMIC DNA]</scope>
    <source>
        <strain evidence="9">cv. Victoria</strain>
        <tissue evidence="8">Leaf</tissue>
    </source>
</reference>
<dbReference type="Gramene" id="TVU04858">
    <property type="protein sequence ID" value="TVU04858"/>
    <property type="gene ID" value="EJB05_47996"/>
</dbReference>
<feature type="compositionally biased region" description="Basic and acidic residues" evidence="7">
    <location>
        <begin position="1"/>
        <end position="12"/>
    </location>
</feature>
<keyword evidence="5" id="KW-0539">Nucleus</keyword>
<evidence type="ECO:0000256" key="1">
    <source>
        <dbReference type="ARBA" id="ARBA00004123"/>
    </source>
</evidence>
<evidence type="ECO:0000313" key="8">
    <source>
        <dbReference type="EMBL" id="TVU04858.1"/>
    </source>
</evidence>
<dbReference type="OrthoDB" id="3366661at2759"/>
<dbReference type="SMR" id="A0A5J9T1X6"/>
<dbReference type="AlphaFoldDB" id="A0A5J9T1X6"/>
<comment type="similarity">
    <text evidence="2">Belongs to the fl(2)d family.</text>
</comment>
<dbReference type="Pfam" id="PF17098">
    <property type="entry name" value="Wtap"/>
    <property type="match status" value="1"/>
</dbReference>
<evidence type="ECO:0000256" key="5">
    <source>
        <dbReference type="ARBA" id="ARBA00023242"/>
    </source>
</evidence>
<keyword evidence="6" id="KW-0175">Coiled coil</keyword>
<evidence type="ECO:0000256" key="4">
    <source>
        <dbReference type="ARBA" id="ARBA00023187"/>
    </source>
</evidence>
<evidence type="ECO:0000256" key="3">
    <source>
        <dbReference type="ARBA" id="ARBA00022664"/>
    </source>
</evidence>